<keyword evidence="6" id="KW-0472">Membrane</keyword>
<dbReference type="GO" id="GO:1990195">
    <property type="term" value="C:macrolide transmembrane transporter complex"/>
    <property type="evidence" value="ECO:0007669"/>
    <property type="project" value="InterPro"/>
</dbReference>
<dbReference type="Pfam" id="PF25917">
    <property type="entry name" value="BSH_RND"/>
    <property type="match status" value="1"/>
</dbReference>
<evidence type="ECO:0000256" key="4">
    <source>
        <dbReference type="ARBA" id="ARBA00023054"/>
    </source>
</evidence>
<dbReference type="PANTHER" id="PTHR30469:SF33">
    <property type="entry name" value="SLR1207 PROTEIN"/>
    <property type="match status" value="1"/>
</dbReference>
<dbReference type="GO" id="GO:1990281">
    <property type="term" value="C:efflux pump complex"/>
    <property type="evidence" value="ECO:0007669"/>
    <property type="project" value="TreeGrafter"/>
</dbReference>
<keyword evidence="6" id="KW-1133">Transmembrane helix</keyword>
<dbReference type="InterPro" id="IPR058624">
    <property type="entry name" value="MdtA-like_HH"/>
</dbReference>
<dbReference type="GO" id="GO:0019898">
    <property type="term" value="C:extrinsic component of membrane"/>
    <property type="evidence" value="ECO:0007669"/>
    <property type="project" value="InterPro"/>
</dbReference>
<proteinExistence type="inferred from homology"/>
<dbReference type="SUPFAM" id="SSF111369">
    <property type="entry name" value="HlyD-like secretion proteins"/>
    <property type="match status" value="1"/>
</dbReference>
<feature type="transmembrane region" description="Helical" evidence="6">
    <location>
        <begin position="15"/>
        <end position="33"/>
    </location>
</feature>
<gene>
    <name evidence="10" type="ORF">DFR47_10727</name>
</gene>
<dbReference type="GO" id="GO:0030313">
    <property type="term" value="C:cell envelope"/>
    <property type="evidence" value="ECO:0007669"/>
    <property type="project" value="UniProtKB-SubCell"/>
</dbReference>
<accession>A0A366DSE3</accession>
<keyword evidence="11" id="KW-1185">Reference proteome</keyword>
<dbReference type="EMBL" id="QNRH01000007">
    <property type="protein sequence ID" value="RBO92128.1"/>
    <property type="molecule type" value="Genomic_DNA"/>
</dbReference>
<dbReference type="Gene3D" id="2.40.30.170">
    <property type="match status" value="1"/>
</dbReference>
<keyword evidence="6" id="KW-0812">Transmembrane</keyword>
<comment type="caution">
    <text evidence="10">The sequence shown here is derived from an EMBL/GenBank/DDBJ whole genome shotgun (WGS) entry which is preliminary data.</text>
</comment>
<dbReference type="GO" id="GO:0015562">
    <property type="term" value="F:efflux transmembrane transporter activity"/>
    <property type="evidence" value="ECO:0007669"/>
    <property type="project" value="TreeGrafter"/>
</dbReference>
<dbReference type="PANTHER" id="PTHR30469">
    <property type="entry name" value="MULTIDRUG RESISTANCE PROTEIN MDTA"/>
    <property type="match status" value="1"/>
</dbReference>
<dbReference type="InterPro" id="IPR006143">
    <property type="entry name" value="RND_pump_MFP"/>
</dbReference>
<reference evidence="10 11" key="1">
    <citation type="submission" date="2018-06" db="EMBL/GenBank/DDBJ databases">
        <title>Genomic Encyclopedia of Type Strains, Phase IV (KMG-IV): sequencing the most valuable type-strain genomes for metagenomic binning, comparative biology and taxonomic classification.</title>
        <authorList>
            <person name="Goeker M."/>
        </authorList>
    </citation>
    <scope>NUCLEOTIDE SEQUENCE [LARGE SCALE GENOMIC DNA]</scope>
    <source>
        <strain evidence="10 11">DSM 25619</strain>
    </source>
</reference>
<comment type="subcellular location">
    <subcellularLocation>
        <location evidence="1">Cell envelope</location>
    </subcellularLocation>
</comment>
<dbReference type="InterPro" id="IPR058625">
    <property type="entry name" value="MdtA-like_BSH"/>
</dbReference>
<dbReference type="Proteomes" id="UP000252893">
    <property type="component" value="Unassembled WGS sequence"/>
</dbReference>
<name>A0A366DSE3_9HYPH</name>
<feature type="domain" description="Multidrug resistance protein MdtA-like alpha-helical hairpin" evidence="7">
    <location>
        <begin position="119"/>
        <end position="192"/>
    </location>
</feature>
<dbReference type="AlphaFoldDB" id="A0A366DSE3"/>
<evidence type="ECO:0000313" key="10">
    <source>
        <dbReference type="EMBL" id="RBO92128.1"/>
    </source>
</evidence>
<evidence type="ECO:0000256" key="2">
    <source>
        <dbReference type="ARBA" id="ARBA00009477"/>
    </source>
</evidence>
<evidence type="ECO:0000313" key="11">
    <source>
        <dbReference type="Proteomes" id="UP000252893"/>
    </source>
</evidence>
<comment type="similarity">
    <text evidence="2">Belongs to the membrane fusion protein (MFP) (TC 8.A.1) family.</text>
</comment>
<protein>
    <submittedName>
        <fullName evidence="10">Macrolide-specific efflux system membrane fusion protein</fullName>
    </submittedName>
</protein>
<dbReference type="Gene3D" id="6.10.140.1990">
    <property type="match status" value="1"/>
</dbReference>
<keyword evidence="3" id="KW-0813">Transport</keyword>
<feature type="domain" description="Multidrug resistance protein MdtA-like C-terminal permuted SH3" evidence="9">
    <location>
        <begin position="331"/>
        <end position="390"/>
    </location>
</feature>
<dbReference type="InterPro" id="IPR058627">
    <property type="entry name" value="MdtA-like_C"/>
</dbReference>
<dbReference type="OrthoDB" id="9791520at2"/>
<evidence type="ECO:0000256" key="3">
    <source>
        <dbReference type="ARBA" id="ARBA00022448"/>
    </source>
</evidence>
<evidence type="ECO:0000256" key="1">
    <source>
        <dbReference type="ARBA" id="ARBA00004196"/>
    </source>
</evidence>
<sequence length="409" mass="43820">MNGRPKKKRGFAKKWLFWLLVIAGLAAVLYYFTADYFKTEAPQVMTATVRKGDIETTVLATGILKPARLVAVGAQASGRVLSLSVKAGQQVKKDDLIAQIDATTQQNELRKAKADEVRNQADRTDKIAKTELAKQDLTRQQQMISRNAISRADYDKAVSAVKSAEAQIALSDAQIVASKIAVETAEANLGYTQIRAPIDGTILATVVQEGQTLNAVQSAPTIAIIGQLDTMTVEADISEADVINVKEGQDLYFTIPGQSDKRYTAKLETLEPAPQSIVSDKSFGTSSSASSSTATASAIYYKGIFDIANPDGVLKTYMTAEIHIILGNAKDVLLVPSTALSEPDKKGQITVSVMDKNGAITQKPVETGLNDKVMVEIRSGLSEGEKVVTGDNAGGPAVPRSNRGRSIRF</sequence>
<feature type="region of interest" description="Disordered" evidence="5">
    <location>
        <begin position="386"/>
        <end position="409"/>
    </location>
</feature>
<dbReference type="Gene3D" id="2.40.420.20">
    <property type="match status" value="1"/>
</dbReference>
<dbReference type="Gene3D" id="2.40.50.100">
    <property type="match status" value="1"/>
</dbReference>
<dbReference type="Pfam" id="PF25967">
    <property type="entry name" value="RND-MFP_C"/>
    <property type="match status" value="1"/>
</dbReference>
<evidence type="ECO:0000256" key="5">
    <source>
        <dbReference type="SAM" id="MobiDB-lite"/>
    </source>
</evidence>
<organism evidence="10 11">
    <name type="scientific">Pseudochrobactrum asaccharolyticum</name>
    <dbReference type="NCBI Taxonomy" id="354351"/>
    <lineage>
        <taxon>Bacteria</taxon>
        <taxon>Pseudomonadati</taxon>
        <taxon>Pseudomonadota</taxon>
        <taxon>Alphaproteobacteria</taxon>
        <taxon>Hyphomicrobiales</taxon>
        <taxon>Brucellaceae</taxon>
        <taxon>Pseudochrobactrum</taxon>
    </lineage>
</organism>
<dbReference type="GO" id="GO:1990961">
    <property type="term" value="P:xenobiotic detoxification by transmembrane export across the plasma membrane"/>
    <property type="evidence" value="ECO:0007669"/>
    <property type="project" value="InterPro"/>
</dbReference>
<dbReference type="InterPro" id="IPR030190">
    <property type="entry name" value="MacA_alpha-hairpin_sf"/>
</dbReference>
<evidence type="ECO:0000259" key="8">
    <source>
        <dbReference type="Pfam" id="PF25917"/>
    </source>
</evidence>
<feature type="domain" description="Multidrug resistance protein MdtA-like barrel-sandwich hybrid" evidence="8">
    <location>
        <begin position="69"/>
        <end position="224"/>
    </location>
</feature>
<dbReference type="NCBIfam" id="TIGR01730">
    <property type="entry name" value="RND_mfp"/>
    <property type="match status" value="1"/>
</dbReference>
<dbReference type="Pfam" id="PF25876">
    <property type="entry name" value="HH_MFP_RND"/>
    <property type="match status" value="1"/>
</dbReference>
<keyword evidence="4" id="KW-0175">Coiled coil</keyword>
<evidence type="ECO:0000259" key="9">
    <source>
        <dbReference type="Pfam" id="PF25967"/>
    </source>
</evidence>
<evidence type="ECO:0000259" key="7">
    <source>
        <dbReference type="Pfam" id="PF25876"/>
    </source>
</evidence>
<dbReference type="RefSeq" id="WP_113945455.1">
    <property type="nucleotide sequence ID" value="NZ_JBHEEG010000009.1"/>
</dbReference>
<evidence type="ECO:0000256" key="6">
    <source>
        <dbReference type="SAM" id="Phobius"/>
    </source>
</evidence>